<accession>A0A3M0JJ55</accession>
<name>A0A3M0JJ55_HIRRU</name>
<dbReference type="Proteomes" id="UP000269221">
    <property type="component" value="Unassembled WGS sequence"/>
</dbReference>
<sequence>MTLTSLNLSSTTSVLSFHEPFGKEIHFLAYPCPHCANVTERNGHEGQVFRDGGIQGTLSEFADNTKLCGGVGTLEGRDAIQRDLDRPQGWEVGPNPVEYNKVKSKVLHGGHVEVVSHQEQQVMHQEETVTTPQETSNLGIELMDK</sequence>
<dbReference type="AlphaFoldDB" id="A0A3M0JJ55"/>
<comment type="caution">
    <text evidence="1">The sequence shown here is derived from an EMBL/GenBank/DDBJ whole genome shotgun (WGS) entry which is preliminary data.</text>
</comment>
<evidence type="ECO:0000313" key="2">
    <source>
        <dbReference type="Proteomes" id="UP000269221"/>
    </source>
</evidence>
<organism evidence="1 2">
    <name type="scientific">Hirundo rustica rustica</name>
    <dbReference type="NCBI Taxonomy" id="333673"/>
    <lineage>
        <taxon>Eukaryota</taxon>
        <taxon>Metazoa</taxon>
        <taxon>Chordata</taxon>
        <taxon>Craniata</taxon>
        <taxon>Vertebrata</taxon>
        <taxon>Euteleostomi</taxon>
        <taxon>Archelosauria</taxon>
        <taxon>Archosauria</taxon>
        <taxon>Dinosauria</taxon>
        <taxon>Saurischia</taxon>
        <taxon>Theropoda</taxon>
        <taxon>Coelurosauria</taxon>
        <taxon>Aves</taxon>
        <taxon>Neognathae</taxon>
        <taxon>Neoaves</taxon>
        <taxon>Telluraves</taxon>
        <taxon>Australaves</taxon>
        <taxon>Passeriformes</taxon>
        <taxon>Sylvioidea</taxon>
        <taxon>Hirundinidae</taxon>
        <taxon>Hirundo</taxon>
    </lineage>
</organism>
<dbReference type="EMBL" id="QRBI01000152">
    <property type="protein sequence ID" value="RMB98729.1"/>
    <property type="molecule type" value="Genomic_DNA"/>
</dbReference>
<reference evidence="1 2" key="1">
    <citation type="submission" date="2018-07" db="EMBL/GenBank/DDBJ databases">
        <title>A high quality draft genome assembly of the barn swallow (H. rustica rustica).</title>
        <authorList>
            <person name="Formenti G."/>
            <person name="Chiara M."/>
            <person name="Poveda L."/>
            <person name="Francoijs K.-J."/>
            <person name="Bonisoli-Alquati A."/>
            <person name="Canova L."/>
            <person name="Gianfranceschi L."/>
            <person name="Horner D.S."/>
            <person name="Saino N."/>
        </authorList>
    </citation>
    <scope>NUCLEOTIDE SEQUENCE [LARGE SCALE GENOMIC DNA]</scope>
    <source>
        <strain evidence="1">Chelidonia</strain>
        <tissue evidence="1">Blood</tissue>
    </source>
</reference>
<protein>
    <submittedName>
        <fullName evidence="1">Uncharacterized protein</fullName>
    </submittedName>
</protein>
<keyword evidence="2" id="KW-1185">Reference proteome</keyword>
<gene>
    <name evidence="1" type="ORF">DUI87_24948</name>
</gene>
<dbReference type="OrthoDB" id="416454at2759"/>
<evidence type="ECO:0000313" key="1">
    <source>
        <dbReference type="EMBL" id="RMB98729.1"/>
    </source>
</evidence>
<proteinExistence type="predicted"/>